<dbReference type="AlphaFoldDB" id="A0AA96LKV4"/>
<dbReference type="Pfam" id="PF01408">
    <property type="entry name" value="GFO_IDH_MocA"/>
    <property type="match status" value="1"/>
</dbReference>
<proteinExistence type="inferred from homology"/>
<evidence type="ECO:0000259" key="3">
    <source>
        <dbReference type="Pfam" id="PF02894"/>
    </source>
</evidence>
<dbReference type="InterPro" id="IPR000683">
    <property type="entry name" value="Gfo/Idh/MocA-like_OxRdtase_N"/>
</dbReference>
<organism evidence="4 5">
    <name type="scientific">Paenibacillus roseopurpureus</name>
    <dbReference type="NCBI Taxonomy" id="2918901"/>
    <lineage>
        <taxon>Bacteria</taxon>
        <taxon>Bacillati</taxon>
        <taxon>Bacillota</taxon>
        <taxon>Bacilli</taxon>
        <taxon>Bacillales</taxon>
        <taxon>Paenibacillaceae</taxon>
        <taxon>Paenibacillus</taxon>
    </lineage>
</organism>
<feature type="domain" description="Gfo/Idh/MocA-like oxidoreductase N-terminal" evidence="2">
    <location>
        <begin position="5"/>
        <end position="126"/>
    </location>
</feature>
<accession>A0AA96LKV4</accession>
<dbReference type="EMBL" id="CP130319">
    <property type="protein sequence ID" value="WNR42946.1"/>
    <property type="molecule type" value="Genomic_DNA"/>
</dbReference>
<sequence length="357" mass="39597">MTYKVIQVGAGGFGKQWCTSFLPANVKDGLIEVVAAVDLNPDALQNAKSGLGLRDDQCYADIKKAFAETKADFCTIVVPPAFHEQVVDLALQHDMHILSEKPIADTLEGSIRIVEKVRSAGKKMGVTMSHRFAQDKTTLRHELQSGRHGRLDYLMCRFTVDCRRFGSWGKFRHEIPDTLMVEGAVHHLDILADLTGYVCDTIYAQTWNPPWGEFAGDSQGLVHMTMTNGTKAVYEGAKSNAVTLNGWSNEYIRAECEHSTLIMSHKEIEKYAYGGGGQAEQIPLLQQNKWGHAWLIEQFVEWLDGGPPMATNVEDNLQSVALIFAAIESSRTGSPVKVQEMLERARSAVSTNWTPGR</sequence>
<dbReference type="InterPro" id="IPR051450">
    <property type="entry name" value="Gfo/Idh/MocA_Oxidoreductases"/>
</dbReference>
<dbReference type="SUPFAM" id="SSF51735">
    <property type="entry name" value="NAD(P)-binding Rossmann-fold domains"/>
    <property type="match status" value="1"/>
</dbReference>
<dbReference type="KEGG" id="proo:MJB10_17715"/>
<keyword evidence="5" id="KW-1185">Reference proteome</keyword>
<dbReference type="Pfam" id="PF02894">
    <property type="entry name" value="GFO_IDH_MocA_C"/>
    <property type="match status" value="1"/>
</dbReference>
<dbReference type="SUPFAM" id="SSF55347">
    <property type="entry name" value="Glyceraldehyde-3-phosphate dehydrogenase-like, C-terminal domain"/>
    <property type="match status" value="1"/>
</dbReference>
<protein>
    <submittedName>
        <fullName evidence="4">Gfo/Idh/MocA family oxidoreductase</fullName>
    </submittedName>
</protein>
<dbReference type="RefSeq" id="WP_314796803.1">
    <property type="nucleotide sequence ID" value="NZ_CP130319.1"/>
</dbReference>
<dbReference type="InterPro" id="IPR036291">
    <property type="entry name" value="NAD(P)-bd_dom_sf"/>
</dbReference>
<gene>
    <name evidence="4" type="ORF">MJB10_17715</name>
</gene>
<feature type="domain" description="Gfo/Idh/MocA-like oxidoreductase C-terminal" evidence="3">
    <location>
        <begin position="164"/>
        <end position="338"/>
    </location>
</feature>
<evidence type="ECO:0000256" key="1">
    <source>
        <dbReference type="ARBA" id="ARBA00010928"/>
    </source>
</evidence>
<dbReference type="Gene3D" id="3.30.360.10">
    <property type="entry name" value="Dihydrodipicolinate Reductase, domain 2"/>
    <property type="match status" value="1"/>
</dbReference>
<evidence type="ECO:0000313" key="5">
    <source>
        <dbReference type="Proteomes" id="UP001304650"/>
    </source>
</evidence>
<dbReference type="PANTHER" id="PTHR43377">
    <property type="entry name" value="BILIVERDIN REDUCTASE A"/>
    <property type="match status" value="1"/>
</dbReference>
<comment type="similarity">
    <text evidence="1">Belongs to the Gfo/Idh/MocA family.</text>
</comment>
<name>A0AA96LKV4_9BACL</name>
<evidence type="ECO:0000313" key="4">
    <source>
        <dbReference type="EMBL" id="WNR42946.1"/>
    </source>
</evidence>
<dbReference type="InterPro" id="IPR004104">
    <property type="entry name" value="Gfo/Idh/MocA-like_OxRdtase_C"/>
</dbReference>
<evidence type="ECO:0000259" key="2">
    <source>
        <dbReference type="Pfam" id="PF01408"/>
    </source>
</evidence>
<dbReference type="Proteomes" id="UP001304650">
    <property type="component" value="Chromosome"/>
</dbReference>
<dbReference type="GO" id="GO:0000166">
    <property type="term" value="F:nucleotide binding"/>
    <property type="evidence" value="ECO:0007669"/>
    <property type="project" value="InterPro"/>
</dbReference>
<reference evidence="4" key="1">
    <citation type="submission" date="2022-02" db="EMBL/GenBank/DDBJ databases">
        <title>Paenibacillus sp. MBLB1832 Whole Genome Shotgun Sequencing.</title>
        <authorList>
            <person name="Hwang C.Y."/>
            <person name="Cho E.-S."/>
            <person name="Seo M.-J."/>
        </authorList>
    </citation>
    <scope>NUCLEOTIDE SEQUENCE</scope>
    <source>
        <strain evidence="4">MBLB1832</strain>
    </source>
</reference>
<dbReference type="Gene3D" id="3.40.50.720">
    <property type="entry name" value="NAD(P)-binding Rossmann-like Domain"/>
    <property type="match status" value="1"/>
</dbReference>
<dbReference type="PANTHER" id="PTHR43377:SF1">
    <property type="entry name" value="BILIVERDIN REDUCTASE A"/>
    <property type="match status" value="1"/>
</dbReference>